<dbReference type="InterPro" id="IPR021109">
    <property type="entry name" value="Peptidase_aspartic_dom_sf"/>
</dbReference>
<dbReference type="GO" id="GO:0015074">
    <property type="term" value="P:DNA integration"/>
    <property type="evidence" value="ECO:0007669"/>
    <property type="project" value="InterPro"/>
</dbReference>
<feature type="domain" description="Reverse transcriptase" evidence="10">
    <location>
        <begin position="331"/>
        <end position="526"/>
    </location>
</feature>
<dbReference type="FunFam" id="3.30.420.10:FF:000032">
    <property type="entry name" value="Retrovirus-related Pol polyprotein from transposon 297-like Protein"/>
    <property type="match status" value="1"/>
</dbReference>
<evidence type="ECO:0000256" key="4">
    <source>
        <dbReference type="ARBA" id="ARBA00022722"/>
    </source>
</evidence>
<dbReference type="InterPro" id="IPR041588">
    <property type="entry name" value="Integrase_H2C2"/>
</dbReference>
<keyword evidence="6" id="KW-0378">Hydrolase</keyword>
<keyword evidence="5" id="KW-0255">Endonuclease</keyword>
<dbReference type="InterPro" id="IPR041373">
    <property type="entry name" value="RT_RNaseH"/>
</dbReference>
<dbReference type="Gene3D" id="2.40.70.10">
    <property type="entry name" value="Acid Proteases"/>
    <property type="match status" value="1"/>
</dbReference>
<feature type="compositionally biased region" description="Acidic residues" evidence="9">
    <location>
        <begin position="1126"/>
        <end position="1143"/>
    </location>
</feature>
<evidence type="ECO:0000256" key="7">
    <source>
        <dbReference type="ARBA" id="ARBA00022918"/>
    </source>
</evidence>
<dbReference type="CDD" id="cd09274">
    <property type="entry name" value="RNase_HI_RT_Ty3"/>
    <property type="match status" value="1"/>
</dbReference>
<evidence type="ECO:0000256" key="2">
    <source>
        <dbReference type="ARBA" id="ARBA00022679"/>
    </source>
</evidence>
<dbReference type="Gene3D" id="3.30.70.270">
    <property type="match status" value="1"/>
</dbReference>
<dbReference type="PROSITE" id="PS00141">
    <property type="entry name" value="ASP_PROTEASE"/>
    <property type="match status" value="1"/>
</dbReference>
<evidence type="ECO:0000256" key="9">
    <source>
        <dbReference type="SAM" id="MobiDB-lite"/>
    </source>
</evidence>
<dbReference type="EMBL" id="CAJPWZ010002919">
    <property type="protein sequence ID" value="CAG2247914.1"/>
    <property type="molecule type" value="Genomic_DNA"/>
</dbReference>
<dbReference type="SUPFAM" id="SSF50630">
    <property type="entry name" value="Acid proteases"/>
    <property type="match status" value="1"/>
</dbReference>
<organism evidence="12 13">
    <name type="scientific">Mytilus edulis</name>
    <name type="common">Blue mussel</name>
    <dbReference type="NCBI Taxonomy" id="6550"/>
    <lineage>
        <taxon>Eukaryota</taxon>
        <taxon>Metazoa</taxon>
        <taxon>Spiralia</taxon>
        <taxon>Lophotrochozoa</taxon>
        <taxon>Mollusca</taxon>
        <taxon>Bivalvia</taxon>
        <taxon>Autobranchia</taxon>
        <taxon>Pteriomorphia</taxon>
        <taxon>Mytilida</taxon>
        <taxon>Mytiloidea</taxon>
        <taxon>Mytilidae</taxon>
        <taxon>Mytilinae</taxon>
        <taxon>Mytilus</taxon>
    </lineage>
</organism>
<feature type="compositionally biased region" description="Polar residues" evidence="9">
    <location>
        <begin position="1144"/>
        <end position="1173"/>
    </location>
</feature>
<evidence type="ECO:0000256" key="8">
    <source>
        <dbReference type="SAM" id="Coils"/>
    </source>
</evidence>
<evidence type="ECO:0000256" key="6">
    <source>
        <dbReference type="ARBA" id="ARBA00022801"/>
    </source>
</evidence>
<dbReference type="InterPro" id="IPR043502">
    <property type="entry name" value="DNA/RNA_pol_sf"/>
</dbReference>
<proteinExistence type="predicted"/>
<dbReference type="SUPFAM" id="SSF53098">
    <property type="entry name" value="Ribonuclease H-like"/>
    <property type="match status" value="1"/>
</dbReference>
<keyword evidence="7" id="KW-0695">RNA-directed DNA polymerase</keyword>
<dbReference type="Proteomes" id="UP000683360">
    <property type="component" value="Unassembled WGS sequence"/>
</dbReference>
<dbReference type="InterPro" id="IPR012337">
    <property type="entry name" value="RNaseH-like_sf"/>
</dbReference>
<dbReference type="InterPro" id="IPR001584">
    <property type="entry name" value="Integrase_cat-core"/>
</dbReference>
<dbReference type="InterPro" id="IPR043128">
    <property type="entry name" value="Rev_trsase/Diguanyl_cyclase"/>
</dbReference>
<dbReference type="InterPro" id="IPR050951">
    <property type="entry name" value="Retrovirus_Pol_polyprotein"/>
</dbReference>
<evidence type="ECO:0000259" key="11">
    <source>
        <dbReference type="PROSITE" id="PS50994"/>
    </source>
</evidence>
<dbReference type="InterPro" id="IPR036397">
    <property type="entry name" value="RNaseH_sf"/>
</dbReference>
<dbReference type="Gene3D" id="3.10.10.10">
    <property type="entry name" value="HIV Type 1 Reverse Transcriptase, subunit A, domain 1"/>
    <property type="match status" value="1"/>
</dbReference>
<dbReference type="InterPro" id="IPR001969">
    <property type="entry name" value="Aspartic_peptidase_AS"/>
</dbReference>
<feature type="compositionally biased region" description="Polar residues" evidence="9">
    <location>
        <begin position="1659"/>
        <end position="1670"/>
    </location>
</feature>
<dbReference type="PROSITE" id="PS50994">
    <property type="entry name" value="INTEGRASE"/>
    <property type="match status" value="1"/>
</dbReference>
<dbReference type="PROSITE" id="PS50878">
    <property type="entry name" value="RT_POL"/>
    <property type="match status" value="1"/>
</dbReference>
<dbReference type="Pfam" id="PF17921">
    <property type="entry name" value="Integrase_H2C2"/>
    <property type="match status" value="1"/>
</dbReference>
<dbReference type="GO" id="GO:0006508">
    <property type="term" value="P:proteolysis"/>
    <property type="evidence" value="ECO:0007669"/>
    <property type="project" value="InterPro"/>
</dbReference>
<comment type="caution">
    <text evidence="12">The sequence shown here is derived from an EMBL/GenBank/DDBJ whole genome shotgun (WGS) entry which is preliminary data.</text>
</comment>
<feature type="compositionally biased region" description="Basic residues" evidence="9">
    <location>
        <begin position="1649"/>
        <end position="1658"/>
    </location>
</feature>
<evidence type="ECO:0000256" key="1">
    <source>
        <dbReference type="ARBA" id="ARBA00012493"/>
    </source>
</evidence>
<reference evidence="12" key="1">
    <citation type="submission" date="2021-03" db="EMBL/GenBank/DDBJ databases">
        <authorList>
            <person name="Bekaert M."/>
        </authorList>
    </citation>
    <scope>NUCLEOTIDE SEQUENCE</scope>
</reference>
<feature type="coiled-coil region" evidence="8">
    <location>
        <begin position="1412"/>
        <end position="1439"/>
    </location>
</feature>
<dbReference type="FunFam" id="1.10.340.70:FF:000001">
    <property type="entry name" value="Retrovirus-related Pol polyprotein from transposon gypsy-like Protein"/>
    <property type="match status" value="1"/>
</dbReference>
<dbReference type="InterPro" id="IPR000477">
    <property type="entry name" value="RT_dom"/>
</dbReference>
<dbReference type="PANTHER" id="PTHR37984:SF5">
    <property type="entry name" value="PROTEIN NYNRIN-LIKE"/>
    <property type="match status" value="1"/>
</dbReference>
<dbReference type="SUPFAM" id="SSF56672">
    <property type="entry name" value="DNA/RNA polymerases"/>
    <property type="match status" value="1"/>
</dbReference>
<protein>
    <recommendedName>
        <fullName evidence="1">RNA-directed DNA polymerase</fullName>
        <ecNumber evidence="1">2.7.7.49</ecNumber>
    </recommendedName>
</protein>
<feature type="region of interest" description="Disordered" evidence="9">
    <location>
        <begin position="1126"/>
        <end position="1180"/>
    </location>
</feature>
<dbReference type="Pfam" id="PF00665">
    <property type="entry name" value="rve"/>
    <property type="match status" value="1"/>
</dbReference>
<dbReference type="CDD" id="cd00303">
    <property type="entry name" value="retropepsin_like"/>
    <property type="match status" value="1"/>
</dbReference>
<keyword evidence="4" id="KW-0540">Nuclease</keyword>
<feature type="domain" description="Integrase catalytic" evidence="11">
    <location>
        <begin position="826"/>
        <end position="990"/>
    </location>
</feature>
<dbReference type="GO" id="GO:0004519">
    <property type="term" value="F:endonuclease activity"/>
    <property type="evidence" value="ECO:0007669"/>
    <property type="project" value="UniProtKB-KW"/>
</dbReference>
<dbReference type="EC" id="2.7.7.49" evidence="1"/>
<dbReference type="Gene3D" id="1.10.340.70">
    <property type="match status" value="1"/>
</dbReference>
<evidence type="ECO:0000259" key="10">
    <source>
        <dbReference type="PROSITE" id="PS50878"/>
    </source>
</evidence>
<dbReference type="Gene3D" id="3.30.420.10">
    <property type="entry name" value="Ribonuclease H-like superfamily/Ribonuclease H"/>
    <property type="match status" value="1"/>
</dbReference>
<dbReference type="Pfam" id="PF17917">
    <property type="entry name" value="RT_RNaseH"/>
    <property type="match status" value="1"/>
</dbReference>
<accession>A0A8S3V2L7</accession>
<keyword evidence="3" id="KW-0548">Nucleotidyltransferase</keyword>
<keyword evidence="2" id="KW-0808">Transferase</keyword>
<name>A0A8S3V2L7_MYTED</name>
<keyword evidence="13" id="KW-1185">Reference proteome</keyword>
<dbReference type="OrthoDB" id="441971at2759"/>
<evidence type="ECO:0000256" key="3">
    <source>
        <dbReference type="ARBA" id="ARBA00022695"/>
    </source>
</evidence>
<dbReference type="GO" id="GO:0003676">
    <property type="term" value="F:nucleic acid binding"/>
    <property type="evidence" value="ECO:0007669"/>
    <property type="project" value="InterPro"/>
</dbReference>
<evidence type="ECO:0000313" key="12">
    <source>
        <dbReference type="EMBL" id="CAG2247914.1"/>
    </source>
</evidence>
<gene>
    <name evidence="12" type="ORF">MEDL_59828</name>
</gene>
<dbReference type="CDD" id="cd01647">
    <property type="entry name" value="RT_LTR"/>
    <property type="match status" value="1"/>
</dbReference>
<dbReference type="PANTHER" id="PTHR37984">
    <property type="entry name" value="PROTEIN CBG26694"/>
    <property type="match status" value="1"/>
</dbReference>
<dbReference type="GO" id="GO:0004190">
    <property type="term" value="F:aspartic-type endopeptidase activity"/>
    <property type="evidence" value="ECO:0007669"/>
    <property type="project" value="InterPro"/>
</dbReference>
<sequence length="1670" mass="190543">MPKGEIPVNSNRNLTSTSTKQHLHLYCRHQNYGNPHCPSTTASTKTVIQQTPHPTTGFAPIHRHLTIDRHRDNDCAEVGFTTPLQQNTIDVIIDKRKTHGLIDTGASISIINKELLDKTGYAQNRLKPPTYLKIKGNNRSNYHSKKSESIITISVSKFKNGDQVLLEPRPTLTLKHLIGAKCVVTVHKGKAVLKLLNPTNSDILLKRREILAQVYNVNDADILPFEPKELNQIEKQNATNQKNHQSKSKEKLSHDFDLEHSDLNESQKQKLLKLLKTYKHIFANDLSELGVTNAYFHRIETIPGASPVSLPFYRTSHKQQTEINKQVDEMEKNGIIEPSNSVWHSPVILVAKKNTSELRFAIDYRKLNLITIPMNFPLPRLESVFDTIGEMKSKVFSCVDLKSSFWQIPLDQETKHKAAFITQNGIYEWKRLPYGLANSPVSFQTLMTSILREMNWKSVLVYVDDILIFTIGYVLSQKDCEGNEHPIAYGGRSLKTCERNWTTTEKECLAIICGVQAYHPYLSSARFTVQTDHKALCWLNNVKNPSARIGRWALALQPYKFDVIYKEGKTNSVADALSRREYNNTNEKDSSLTDSGQMEEDIFFISEDQQLSNEKKTDGPRSHEVDIETSACDDHNTKVSEIENCSKQLPGYSDERIYVEFIYPDDPVAFVAPVTEEDIDEAVNDKEHLFQMQKDCPDFKPILEYLLTDDLPDEDKMARKAVFESERYQILSGILFHFDQRRSKKLDENLKYTKQLCIPKVLRNDVLRSYHDSLAGGGHLGVDKVHESIRLKYWWPTIYADVETYVKTCNRCQMAKRNYNKFNPPLGTMPPVKRFERWQIDILGPLTKSPDGYSYVLLLIDAFSRWTEAFPLRTQGAKEIARVIYDQIICRYGAPRILFSDRGRSFMSHIVNGLCEIFQITQHHTSSYHPQTNGLVERQNSTIAQTIRTYCGKDQNLWPIHLQSVMMAIRKSPASNTTEFSPYYMVFGQEMKLPFDIALIPKENLSQATKDHIKEIQSNLEIVHEIAKENDKRHKAYDKERHDQKAKIPDFEAGDLVLKAINKVPVGVSRKLYDKFEGPYRIQYVGQNYTYKLIDTRNNKPHKSMINACHLKHYNNPAVLRAQEEIDDGDEVSSEGEIDDDAENSQANNDPDMNVDAQTLNKPHSRKTPNPQANVPEPNPSKFGNIHHTVTLAIMVLITCLVIKPVTAKTNEEKMNVIQRINYGVVFKQESFLYMSSEEWLHTFEVELPQNVKLPRMSFCIDNSNDCSNINSMVNFIHSLHDSTESQLFETIKAIHTLVPQTEYFYNKRDGRSLLPFIGSMAKGIFGLATMSDVHLLARHINELNKRSRVMANVLQQHGSHFSSFMTLIDNRTNNLMNGVKTNAAQIKQITYKFYNSLTSFQHSMTNISKILITLVNNANILRENLNQLQSSIQSLAEVPVNSTSSHATKLMSLPNYFAITNNNDFYTALSTDDLANCKHGMTVFCYTNLQLTPINQPSCIVALFSNNITMVKQLCNFRFLLDHIVHKVIELTPTSVLVYKSNNDLTLKCPDNSHVIPPCPLCIVHVPCRCSISSHKLYFAPKLINCYDENTQLDTNTSSALSVLHPVNLALLTEFFDQTKLNNILGDTTFPLQVALKVPNFKNLYTQHVKHTGRRPTRSPQSQKNGSSS</sequence>
<feature type="region of interest" description="Disordered" evidence="9">
    <location>
        <begin position="1648"/>
        <end position="1670"/>
    </location>
</feature>
<evidence type="ECO:0000313" key="13">
    <source>
        <dbReference type="Proteomes" id="UP000683360"/>
    </source>
</evidence>
<evidence type="ECO:0000256" key="5">
    <source>
        <dbReference type="ARBA" id="ARBA00022759"/>
    </source>
</evidence>
<keyword evidence="8" id="KW-0175">Coiled coil</keyword>
<dbReference type="GO" id="GO:0003964">
    <property type="term" value="F:RNA-directed DNA polymerase activity"/>
    <property type="evidence" value="ECO:0007669"/>
    <property type="project" value="UniProtKB-KW"/>
</dbReference>